<protein>
    <submittedName>
        <fullName evidence="1">Uncharacterized protein</fullName>
    </submittedName>
</protein>
<dbReference type="Proteomes" id="UP000198734">
    <property type="component" value="Unassembled WGS sequence"/>
</dbReference>
<dbReference type="EMBL" id="FOXU01000006">
    <property type="protein sequence ID" value="SFQ60629.1"/>
    <property type="molecule type" value="Genomic_DNA"/>
</dbReference>
<gene>
    <name evidence="1" type="ORF">SAMN05421670_2922</name>
</gene>
<evidence type="ECO:0000313" key="1">
    <source>
        <dbReference type="EMBL" id="SFQ60629.1"/>
    </source>
</evidence>
<reference evidence="2" key="1">
    <citation type="submission" date="2016-10" db="EMBL/GenBank/DDBJ databases">
        <authorList>
            <person name="Varghese N."/>
            <person name="Submissions S."/>
        </authorList>
    </citation>
    <scope>NUCLEOTIDE SEQUENCE [LARGE SCALE GENOMIC DNA]</scope>
    <source>
        <strain evidence="2">DSM 11706</strain>
    </source>
</reference>
<keyword evidence="2" id="KW-1185">Reference proteome</keyword>
<dbReference type="RefSeq" id="WP_245762723.1">
    <property type="nucleotide sequence ID" value="NZ_FOXU01000006.1"/>
</dbReference>
<evidence type="ECO:0000313" key="2">
    <source>
        <dbReference type="Proteomes" id="UP000198734"/>
    </source>
</evidence>
<name>A0A1I5ZVW2_9BACI</name>
<organism evidence="1 2">
    <name type="scientific">Psychrobacillus psychrotolerans</name>
    <dbReference type="NCBI Taxonomy" id="126156"/>
    <lineage>
        <taxon>Bacteria</taxon>
        <taxon>Bacillati</taxon>
        <taxon>Bacillota</taxon>
        <taxon>Bacilli</taxon>
        <taxon>Bacillales</taxon>
        <taxon>Bacillaceae</taxon>
        <taxon>Psychrobacillus</taxon>
    </lineage>
</organism>
<dbReference type="AlphaFoldDB" id="A0A1I5ZVW2"/>
<proteinExistence type="predicted"/>
<sequence length="135" mass="15533">MYKKLSNIDFKYFIGQKVTEVNTEKNVPLGMTFDTAGLIIECPWRLLVSNEIMIGYTDCIQSSDKFSHKNVKGILMEKKIVNILHFENISDLVVEFEGNIYLELFHDSTYFEGWTLSGDNGFYLFTLPGGTYDFS</sequence>
<accession>A0A1I5ZVW2</accession>